<sequence length="79" mass="8856">MNPEATDADIILAMIKGLNDQKNATVDQLLAIGDEYRDLFFELRDRITAYAGECDSRQVSDDLLHILDTLGRIAPAKNY</sequence>
<organism evidence="1 2">
    <name type="scientific">Nocardia elegans</name>
    <dbReference type="NCBI Taxonomy" id="300029"/>
    <lineage>
        <taxon>Bacteria</taxon>
        <taxon>Bacillati</taxon>
        <taxon>Actinomycetota</taxon>
        <taxon>Actinomycetes</taxon>
        <taxon>Mycobacteriales</taxon>
        <taxon>Nocardiaceae</taxon>
        <taxon>Nocardia</taxon>
    </lineage>
</organism>
<evidence type="ECO:0000313" key="1">
    <source>
        <dbReference type="EMBL" id="MFF4026948.1"/>
    </source>
</evidence>
<dbReference type="EMBL" id="JBIATK010000012">
    <property type="protein sequence ID" value="MFF4026948.1"/>
    <property type="molecule type" value="Genomic_DNA"/>
</dbReference>
<protein>
    <submittedName>
        <fullName evidence="1">Uncharacterized protein</fullName>
    </submittedName>
</protein>
<keyword evidence="2" id="KW-1185">Reference proteome</keyword>
<proteinExistence type="predicted"/>
<dbReference type="Proteomes" id="UP001602089">
    <property type="component" value="Unassembled WGS sequence"/>
</dbReference>
<comment type="caution">
    <text evidence="1">The sequence shown here is derived from an EMBL/GenBank/DDBJ whole genome shotgun (WGS) entry which is preliminary data.</text>
</comment>
<dbReference type="RefSeq" id="WP_387131996.1">
    <property type="nucleotide sequence ID" value="NZ_JBIATK010000012.1"/>
</dbReference>
<accession>A0ABW6TQJ0</accession>
<name>A0ABW6TQJ0_9NOCA</name>
<gene>
    <name evidence="1" type="ORF">ACFYY5_29270</name>
</gene>
<reference evidence="1 2" key="1">
    <citation type="submission" date="2024-10" db="EMBL/GenBank/DDBJ databases">
        <title>The Natural Products Discovery Center: Release of the First 8490 Sequenced Strains for Exploring Actinobacteria Biosynthetic Diversity.</title>
        <authorList>
            <person name="Kalkreuter E."/>
            <person name="Kautsar S.A."/>
            <person name="Yang D."/>
            <person name="Bader C.D."/>
            <person name="Teijaro C.N."/>
            <person name="Fluegel L."/>
            <person name="Davis C.M."/>
            <person name="Simpson J.R."/>
            <person name="Lauterbach L."/>
            <person name="Steele A.D."/>
            <person name="Gui C."/>
            <person name="Meng S."/>
            <person name="Li G."/>
            <person name="Viehrig K."/>
            <person name="Ye F."/>
            <person name="Su P."/>
            <person name="Kiefer A.F."/>
            <person name="Nichols A."/>
            <person name="Cepeda A.J."/>
            <person name="Yan W."/>
            <person name="Fan B."/>
            <person name="Jiang Y."/>
            <person name="Adhikari A."/>
            <person name="Zheng C.-J."/>
            <person name="Schuster L."/>
            <person name="Cowan T.M."/>
            <person name="Smanski M.J."/>
            <person name="Chevrette M.G."/>
            <person name="De Carvalho L.P.S."/>
            <person name="Shen B."/>
        </authorList>
    </citation>
    <scope>NUCLEOTIDE SEQUENCE [LARGE SCALE GENOMIC DNA]</scope>
    <source>
        <strain evidence="1 2">NPDC001867</strain>
    </source>
</reference>
<evidence type="ECO:0000313" key="2">
    <source>
        <dbReference type="Proteomes" id="UP001602089"/>
    </source>
</evidence>